<reference evidence="2 3" key="1">
    <citation type="submission" date="2015-01" db="EMBL/GenBank/DDBJ databases">
        <title>Genome Sequencing of Rickettsiales /home/snadendla/prok_pipe/test/illegal_ec_num.txt.</title>
        <authorList>
            <person name="Daugherty S.C."/>
            <person name="Su Q."/>
            <person name="Abolude K."/>
            <person name="Beier-Sexton M."/>
            <person name="Carlyon J.A."/>
            <person name="Carter R."/>
            <person name="Day N.P."/>
            <person name="Dumler S.J."/>
            <person name="Dyachenko V."/>
            <person name="Godinez A."/>
            <person name="Kurtti T.J."/>
            <person name="Lichay M."/>
            <person name="Mullins K.E."/>
            <person name="Ott S."/>
            <person name="Pappas-Brown V."/>
            <person name="Paris D.H."/>
            <person name="Patel P."/>
            <person name="Richards A.L."/>
            <person name="Sadzewicz L."/>
            <person name="Sears K."/>
            <person name="Seidman D."/>
            <person name="Sengamalay N."/>
            <person name="Stenos J."/>
            <person name="Tallon L.J."/>
            <person name="Vincent G."/>
            <person name="Fraser C.M."/>
            <person name="Munderloh U."/>
            <person name="Dunning-Hotopp J.C."/>
        </authorList>
    </citation>
    <scope>NUCLEOTIDE SEQUENCE [LARGE SCALE GENOMIC DNA]</scope>
    <source>
        <strain evidence="2 3">T170-B</strain>
    </source>
</reference>
<sequence length="252" mass="29157">MVQFQPWPPSFLTLNPVILYLQLNFYCICKLIFVILINFRLIRINYVYTYKKIFGIHKESTPEESDEILYNQLISLLEKLTCVIHTKDEDKKEVEKLIFNQSDEDGNTALILAADAGLEEACLKLIPKMSDRLLIRSRNIRGQPALTKAMWRDLDNVCIELIPRMFGENINAIDKFRRTLLMLAAKKGIIAVSLEFIKLLPPEMIIRADNNRNMAASYADTDKAFAEVRELLQEKQQNLLKNLASFLNKTFL</sequence>
<protein>
    <submittedName>
        <fullName evidence="2">Ankyrin repeat family protein</fullName>
    </submittedName>
</protein>
<keyword evidence="3" id="KW-1185">Reference proteome</keyword>
<accession>A0A0F3RH96</accession>
<dbReference type="Proteomes" id="UP000033736">
    <property type="component" value="Unassembled WGS sequence"/>
</dbReference>
<evidence type="ECO:0000256" key="1">
    <source>
        <dbReference type="SAM" id="Phobius"/>
    </source>
</evidence>
<evidence type="ECO:0000313" key="3">
    <source>
        <dbReference type="Proteomes" id="UP000033736"/>
    </source>
</evidence>
<dbReference type="AlphaFoldDB" id="A0A0F3RH96"/>
<dbReference type="EMBL" id="LAOQ01000003">
    <property type="protein sequence ID" value="KJW04579.1"/>
    <property type="molecule type" value="Genomic_DNA"/>
</dbReference>
<evidence type="ECO:0000313" key="2">
    <source>
        <dbReference type="EMBL" id="KJW04579.1"/>
    </source>
</evidence>
<dbReference type="SUPFAM" id="SSF48403">
    <property type="entry name" value="Ankyrin repeat"/>
    <property type="match status" value="1"/>
</dbReference>
<keyword evidence="1" id="KW-1133">Transmembrane helix</keyword>
<gene>
    <name evidence="2" type="ORF">RAT170B_0894</name>
</gene>
<organism evidence="2 3">
    <name type="scientific">Rickettsia argasii T170-B</name>
    <dbReference type="NCBI Taxonomy" id="1268837"/>
    <lineage>
        <taxon>Bacteria</taxon>
        <taxon>Pseudomonadati</taxon>
        <taxon>Pseudomonadota</taxon>
        <taxon>Alphaproteobacteria</taxon>
        <taxon>Rickettsiales</taxon>
        <taxon>Rickettsiaceae</taxon>
        <taxon>Rickettsieae</taxon>
        <taxon>Rickettsia</taxon>
        <taxon>spotted fever group</taxon>
    </lineage>
</organism>
<proteinExistence type="predicted"/>
<keyword evidence="1" id="KW-0812">Transmembrane</keyword>
<dbReference type="Gene3D" id="1.25.40.20">
    <property type="entry name" value="Ankyrin repeat-containing domain"/>
    <property type="match status" value="1"/>
</dbReference>
<dbReference type="InterPro" id="IPR036770">
    <property type="entry name" value="Ankyrin_rpt-contain_sf"/>
</dbReference>
<dbReference type="PATRIC" id="fig|1268837.3.peg.1077"/>
<name>A0A0F3RH96_9RICK</name>
<comment type="caution">
    <text evidence="2">The sequence shown here is derived from an EMBL/GenBank/DDBJ whole genome shotgun (WGS) entry which is preliminary data.</text>
</comment>
<feature type="transmembrane region" description="Helical" evidence="1">
    <location>
        <begin position="20"/>
        <end position="42"/>
    </location>
</feature>
<keyword evidence="1" id="KW-0472">Membrane</keyword>